<dbReference type="PANTHER" id="PTHR12687">
    <property type="entry name" value="NUCLEOLAR COMPLEX 2 AND RAD4-RELATED"/>
    <property type="match status" value="1"/>
</dbReference>
<dbReference type="EMBL" id="OU015568">
    <property type="protein sequence ID" value="CAG5087287.1"/>
    <property type="molecule type" value="Genomic_DNA"/>
</dbReference>
<feature type="compositionally biased region" description="Low complexity" evidence="4">
    <location>
        <begin position="30"/>
        <end position="43"/>
    </location>
</feature>
<organism evidence="5 6">
    <name type="scientific">Oikopleura dioica</name>
    <name type="common">Tunicate</name>
    <dbReference type="NCBI Taxonomy" id="34765"/>
    <lineage>
        <taxon>Eukaryota</taxon>
        <taxon>Metazoa</taxon>
        <taxon>Chordata</taxon>
        <taxon>Tunicata</taxon>
        <taxon>Appendicularia</taxon>
        <taxon>Copelata</taxon>
        <taxon>Oikopleuridae</taxon>
        <taxon>Oikopleura</taxon>
    </lineage>
</organism>
<keyword evidence="3" id="KW-0539">Nucleus</keyword>
<dbReference type="Pfam" id="PF03715">
    <property type="entry name" value="Noc2"/>
    <property type="match status" value="1"/>
</dbReference>
<evidence type="ECO:0000313" key="5">
    <source>
        <dbReference type="EMBL" id="CAG5087287.1"/>
    </source>
</evidence>
<dbReference type="InterPro" id="IPR005343">
    <property type="entry name" value="Noc2"/>
</dbReference>
<dbReference type="Proteomes" id="UP001158576">
    <property type="component" value="Chromosome PAR"/>
</dbReference>
<evidence type="ECO:0000256" key="2">
    <source>
        <dbReference type="ARBA" id="ARBA00005907"/>
    </source>
</evidence>
<name>A0ABN7S023_OIKDI</name>
<feature type="region of interest" description="Disordered" evidence="4">
    <location>
        <begin position="1"/>
        <end position="62"/>
    </location>
</feature>
<feature type="compositionally biased region" description="Acidic residues" evidence="4">
    <location>
        <begin position="156"/>
        <end position="167"/>
    </location>
</feature>
<dbReference type="PANTHER" id="PTHR12687:SF4">
    <property type="entry name" value="NUCLEOLAR COMPLEX PROTEIN 2 HOMOLOG"/>
    <property type="match status" value="1"/>
</dbReference>
<feature type="compositionally biased region" description="Acidic residues" evidence="4">
    <location>
        <begin position="175"/>
        <end position="188"/>
    </location>
</feature>
<comment type="subcellular location">
    <subcellularLocation>
        <location evidence="1">Nucleus</location>
    </subcellularLocation>
</comment>
<evidence type="ECO:0000313" key="6">
    <source>
        <dbReference type="Proteomes" id="UP001158576"/>
    </source>
</evidence>
<evidence type="ECO:0000256" key="1">
    <source>
        <dbReference type="ARBA" id="ARBA00004123"/>
    </source>
</evidence>
<comment type="similarity">
    <text evidence="2">Belongs to the NOC2 family.</text>
</comment>
<accession>A0ABN7S023</accession>
<evidence type="ECO:0000256" key="3">
    <source>
        <dbReference type="ARBA" id="ARBA00023242"/>
    </source>
</evidence>
<evidence type="ECO:0000256" key="4">
    <source>
        <dbReference type="SAM" id="MobiDB-lite"/>
    </source>
</evidence>
<sequence>MVKRKRSRKELSALLDGDSGVSVTASKPQVTKTKPAKVATAKPNSGSKKTAPKAPAIKEKVEAESTEDFMEFLKGEGVDQEFLDFADGDHELSGSDSEEEKEDKNSVEDDEGEELFDKIENDVDFSDDEEEEMDQEPSEEKEDDPESDAGHFAEMSSDEEELDEMDFDGGLQLDNDSDNDEAEMDDPESDKKLITSEKLNSWIEQLESGFHRPVDRIATTLYSSIVQLDSRDGGEKNKHDKKFLSKVKTTGNLFPELCTAAIAKVPPCLFKLFELEENSKPGQLMQHKLWKKLRRPIKLLLKAYLALLERLLDKSAQNNLLTTIRNTSILFMASTMTKPLLKAVVGVWAKSEEQTQRVQAFLTIHKVLRHKPDAVEGTMRMMYKAYLANAKFVNTSTLPNIYFMQNCLIELYKLNDVVCYQHGFLYIRQLAIHLRKALMNASKDTRRTICNWQFLSAVSLWSKILVTTPALDELYLPLIQIIFGVFDIISGSPRLSPLTFHMIRCALLLCGPEQKYIPLWPYILELFKFLPTGSKAPSQQVLMEGDLNQGNILPDFQIALKLSSGQVNNKRLPDKILDELYDVAFTYSAAISHRIDFPEIVRMAMKRMREFSKDTKNKSHRNSIKKLHGIMEKNIEYIETEEKSQN</sequence>
<feature type="region of interest" description="Disordered" evidence="4">
    <location>
        <begin position="83"/>
        <end position="193"/>
    </location>
</feature>
<reference evidence="5 6" key="1">
    <citation type="submission" date="2021-04" db="EMBL/GenBank/DDBJ databases">
        <authorList>
            <person name="Bliznina A."/>
        </authorList>
    </citation>
    <scope>NUCLEOTIDE SEQUENCE [LARGE SCALE GENOMIC DNA]</scope>
</reference>
<keyword evidence="6" id="KW-1185">Reference proteome</keyword>
<protein>
    <submittedName>
        <fullName evidence="5">Oidioi.mRNA.OKI2018_I69.PAR.g11508.t1.cds</fullName>
    </submittedName>
</protein>
<gene>
    <name evidence="5" type="ORF">OKIOD_LOCUS3066</name>
</gene>
<feature type="compositionally biased region" description="Acidic residues" evidence="4">
    <location>
        <begin position="122"/>
        <end position="147"/>
    </location>
</feature>
<proteinExistence type="inferred from homology"/>